<protein>
    <submittedName>
        <fullName evidence="3">Uncharacterized protein</fullName>
    </submittedName>
</protein>
<dbReference type="EMBL" id="JAULSV010000001">
    <property type="protein sequence ID" value="KAK0656856.1"/>
    <property type="molecule type" value="Genomic_DNA"/>
</dbReference>
<feature type="region of interest" description="Disordered" evidence="1">
    <location>
        <begin position="215"/>
        <end position="239"/>
    </location>
</feature>
<dbReference type="Proteomes" id="UP001174936">
    <property type="component" value="Unassembled WGS sequence"/>
</dbReference>
<dbReference type="AlphaFoldDB" id="A0AA40CZ72"/>
<sequence length="347" mass="38477">MKVLVLGLPRTGTQSLADGLVHLGITPIYHMREVAKNKHQALWIQAMDAKFEGAGAPWNRDDFERILAGFEGVADYPAAIFPAELAAAYLEAPIILSIRSEDKWYDSMESTLVHLQKTRAPDDQAPMAILSRKYHHHCWGDDFAATGRAFFQKHNQLVRDLGKGRKFLEWQPQDGWAPLCSFLGVDTPPESTPFPRSDDWVEYKKMVEQEKLRLAAKSSTEAPYAPSTPRPPPGNPNIPLKALPTALGAITADAAAKQTRSTIPHDLLSTAITPRTAKIASFQNNSKNPVALIVIVVVSVVILLIISIFAFIWIRKWRRMKSAFREAEIAADAQPIYPMGDVPPGQV</sequence>
<keyword evidence="2" id="KW-0472">Membrane</keyword>
<dbReference type="Gene3D" id="3.40.50.300">
    <property type="entry name" value="P-loop containing nucleotide triphosphate hydrolases"/>
    <property type="match status" value="1"/>
</dbReference>
<dbReference type="InterPro" id="IPR040632">
    <property type="entry name" value="Sulfotransfer_4"/>
</dbReference>
<dbReference type="PANTHER" id="PTHR36978:SF4">
    <property type="entry name" value="P-LOOP CONTAINING NUCLEOSIDE TRIPHOSPHATE HYDROLASE PROTEIN"/>
    <property type="match status" value="1"/>
</dbReference>
<gene>
    <name evidence="3" type="ORF">B0T16DRAFT_452364</name>
</gene>
<accession>A0AA40CZ72</accession>
<keyword evidence="2" id="KW-0812">Transmembrane</keyword>
<keyword evidence="4" id="KW-1185">Reference proteome</keyword>
<evidence type="ECO:0000256" key="2">
    <source>
        <dbReference type="SAM" id="Phobius"/>
    </source>
</evidence>
<proteinExistence type="predicted"/>
<keyword evidence="2" id="KW-1133">Transmembrane helix</keyword>
<dbReference type="SUPFAM" id="SSF52540">
    <property type="entry name" value="P-loop containing nucleoside triphosphate hydrolases"/>
    <property type="match status" value="1"/>
</dbReference>
<dbReference type="Pfam" id="PF17784">
    <property type="entry name" value="Sulfotransfer_4"/>
    <property type="match status" value="1"/>
</dbReference>
<evidence type="ECO:0000313" key="3">
    <source>
        <dbReference type="EMBL" id="KAK0656856.1"/>
    </source>
</evidence>
<dbReference type="PANTHER" id="PTHR36978">
    <property type="entry name" value="P-LOOP CONTAINING NUCLEOTIDE TRIPHOSPHATE HYDROLASE"/>
    <property type="match status" value="1"/>
</dbReference>
<evidence type="ECO:0000313" key="4">
    <source>
        <dbReference type="Proteomes" id="UP001174936"/>
    </source>
</evidence>
<organism evidence="3 4">
    <name type="scientific">Cercophora newfieldiana</name>
    <dbReference type="NCBI Taxonomy" id="92897"/>
    <lineage>
        <taxon>Eukaryota</taxon>
        <taxon>Fungi</taxon>
        <taxon>Dikarya</taxon>
        <taxon>Ascomycota</taxon>
        <taxon>Pezizomycotina</taxon>
        <taxon>Sordariomycetes</taxon>
        <taxon>Sordariomycetidae</taxon>
        <taxon>Sordariales</taxon>
        <taxon>Lasiosphaeriaceae</taxon>
        <taxon>Cercophora</taxon>
    </lineage>
</organism>
<dbReference type="InterPro" id="IPR027417">
    <property type="entry name" value="P-loop_NTPase"/>
</dbReference>
<reference evidence="3" key="1">
    <citation type="submission" date="2023-06" db="EMBL/GenBank/DDBJ databases">
        <title>Genome-scale phylogeny and comparative genomics of the fungal order Sordariales.</title>
        <authorList>
            <consortium name="Lawrence Berkeley National Laboratory"/>
            <person name="Hensen N."/>
            <person name="Bonometti L."/>
            <person name="Westerberg I."/>
            <person name="Brannstrom I.O."/>
            <person name="Guillou S."/>
            <person name="Cros-Aarteil S."/>
            <person name="Calhoun S."/>
            <person name="Haridas S."/>
            <person name="Kuo A."/>
            <person name="Mondo S."/>
            <person name="Pangilinan J."/>
            <person name="Riley R."/>
            <person name="Labutti K."/>
            <person name="Andreopoulos B."/>
            <person name="Lipzen A."/>
            <person name="Chen C."/>
            <person name="Yanf M."/>
            <person name="Daum C."/>
            <person name="Ng V."/>
            <person name="Clum A."/>
            <person name="Steindorff A."/>
            <person name="Ohm R."/>
            <person name="Martin F."/>
            <person name="Silar P."/>
            <person name="Natvig D."/>
            <person name="Lalanne C."/>
            <person name="Gautier V."/>
            <person name="Ament-Velasquez S.L."/>
            <person name="Kruys A."/>
            <person name="Hutchinson M.I."/>
            <person name="Powell A.J."/>
            <person name="Barry K."/>
            <person name="Miller A.N."/>
            <person name="Grigoriev I.V."/>
            <person name="Debuchy R."/>
            <person name="Gladieux P."/>
            <person name="Thoren M.H."/>
            <person name="Johannesson H."/>
        </authorList>
    </citation>
    <scope>NUCLEOTIDE SEQUENCE</scope>
    <source>
        <strain evidence="3">SMH2532-1</strain>
    </source>
</reference>
<name>A0AA40CZ72_9PEZI</name>
<feature type="transmembrane region" description="Helical" evidence="2">
    <location>
        <begin position="290"/>
        <end position="314"/>
    </location>
</feature>
<evidence type="ECO:0000256" key="1">
    <source>
        <dbReference type="SAM" id="MobiDB-lite"/>
    </source>
</evidence>
<comment type="caution">
    <text evidence="3">The sequence shown here is derived from an EMBL/GenBank/DDBJ whole genome shotgun (WGS) entry which is preliminary data.</text>
</comment>
<feature type="compositionally biased region" description="Pro residues" evidence="1">
    <location>
        <begin position="226"/>
        <end position="236"/>
    </location>
</feature>